<dbReference type="Proteomes" id="UP000620124">
    <property type="component" value="Unassembled WGS sequence"/>
</dbReference>
<evidence type="ECO:0000256" key="1">
    <source>
        <dbReference type="SAM" id="MobiDB-lite"/>
    </source>
</evidence>
<name>A0A8H6WYG6_9AGAR</name>
<organism evidence="2 3">
    <name type="scientific">Mycena venus</name>
    <dbReference type="NCBI Taxonomy" id="2733690"/>
    <lineage>
        <taxon>Eukaryota</taxon>
        <taxon>Fungi</taxon>
        <taxon>Dikarya</taxon>
        <taxon>Basidiomycota</taxon>
        <taxon>Agaricomycotina</taxon>
        <taxon>Agaricomycetes</taxon>
        <taxon>Agaricomycetidae</taxon>
        <taxon>Agaricales</taxon>
        <taxon>Marasmiineae</taxon>
        <taxon>Mycenaceae</taxon>
        <taxon>Mycena</taxon>
    </lineage>
</organism>
<keyword evidence="3" id="KW-1185">Reference proteome</keyword>
<sequence length="274" mass="28979">MSAPFTNISDPAGVKALLDRLRASQAWQDLVNTPPSAPEQQQQTAAPSGSSDATPGSSTSSSVAALLSQLNSAPAPAPVSVPTRPVPGPSNASRLQPHLSPSRDYDYASYLPPPPPVPVPAPAPYVQPEDVRSLTFQQALPRLAQLSDDPAVVSAIQKLKQEQDKLERELWAERTAIREKYEEKVKIAKVKAGLIGAAGLSKHEADSKPTSAISPDSTASAPSPAWDGLVTNQQTALAQLRVPTMFSTAVKGDRERQQRVIQVLEGIVGPAPQA</sequence>
<feature type="compositionally biased region" description="Pro residues" evidence="1">
    <location>
        <begin position="75"/>
        <end position="88"/>
    </location>
</feature>
<dbReference type="EMBL" id="JACAZI010000032">
    <property type="protein sequence ID" value="KAF7330781.1"/>
    <property type="molecule type" value="Genomic_DNA"/>
</dbReference>
<evidence type="ECO:0000313" key="2">
    <source>
        <dbReference type="EMBL" id="KAF7330781.1"/>
    </source>
</evidence>
<feature type="compositionally biased region" description="Pro residues" evidence="1">
    <location>
        <begin position="111"/>
        <end position="125"/>
    </location>
</feature>
<feature type="compositionally biased region" description="Low complexity" evidence="1">
    <location>
        <begin position="209"/>
        <end position="225"/>
    </location>
</feature>
<evidence type="ECO:0000313" key="3">
    <source>
        <dbReference type="Proteomes" id="UP000620124"/>
    </source>
</evidence>
<dbReference type="OrthoDB" id="21617at2759"/>
<proteinExistence type="predicted"/>
<reference evidence="2" key="1">
    <citation type="submission" date="2020-05" db="EMBL/GenBank/DDBJ databases">
        <title>Mycena genomes resolve the evolution of fungal bioluminescence.</title>
        <authorList>
            <person name="Tsai I.J."/>
        </authorList>
    </citation>
    <scope>NUCLEOTIDE SEQUENCE</scope>
    <source>
        <strain evidence="2">CCC161011</strain>
    </source>
</reference>
<feature type="compositionally biased region" description="Low complexity" evidence="1">
    <location>
        <begin position="44"/>
        <end position="74"/>
    </location>
</feature>
<feature type="region of interest" description="Disordered" evidence="1">
    <location>
        <begin position="199"/>
        <end position="227"/>
    </location>
</feature>
<protein>
    <submittedName>
        <fullName evidence="2">Uncharacterized protein</fullName>
    </submittedName>
</protein>
<feature type="region of interest" description="Disordered" evidence="1">
    <location>
        <begin position="27"/>
        <end position="125"/>
    </location>
</feature>
<accession>A0A8H6WYG6</accession>
<comment type="caution">
    <text evidence="2">The sequence shown here is derived from an EMBL/GenBank/DDBJ whole genome shotgun (WGS) entry which is preliminary data.</text>
</comment>
<gene>
    <name evidence="2" type="ORF">MVEN_02417300</name>
</gene>
<dbReference type="AlphaFoldDB" id="A0A8H6WYG6"/>
<feature type="compositionally biased region" description="Polar residues" evidence="1">
    <location>
        <begin position="27"/>
        <end position="43"/>
    </location>
</feature>